<keyword evidence="15" id="KW-1185">Reference proteome</keyword>
<evidence type="ECO:0000256" key="3">
    <source>
        <dbReference type="ARBA" id="ARBA00022525"/>
    </source>
</evidence>
<reference evidence="14" key="2">
    <citation type="submission" date="2025-09" db="UniProtKB">
        <authorList>
            <consortium name="Ensembl"/>
        </authorList>
    </citation>
    <scope>IDENTIFICATION</scope>
</reference>
<protein>
    <submittedName>
        <fullName evidence="14">Growth arrest specific 6</fullName>
    </submittedName>
</protein>
<evidence type="ECO:0000256" key="6">
    <source>
        <dbReference type="ARBA" id="ARBA00022837"/>
    </source>
</evidence>
<dbReference type="SMART" id="SM00282">
    <property type="entry name" value="LamG"/>
    <property type="match status" value="2"/>
</dbReference>
<dbReference type="SMART" id="SM00179">
    <property type="entry name" value="EGF_CA"/>
    <property type="match status" value="4"/>
</dbReference>
<dbReference type="CTD" id="2621"/>
<sequence>MRRAATLFPPGCPPLLVLLLLLLVLPHSWQLSLSPEEANQFLKRGRRAYQVFEETKQGHLERECVEERCSYEEAREVFENDPETDYFYPKYLDCIHKFGDSERKRQDLITCVHNIPDQCSPSPCCERGTVRCEDKKGSFVCHCFTGWTGATCEEDINECENKNAGCEHGCNNTLGSYRCFCQDGYVLVDRHMCADVDECAVTPEVCGTARCENLPGGHQCLCEEGFVYDDVSKSCLDVDECESPVCSGECVNTPGGFSCYCDGRRGLRLAQNWSACEPIEPRPLPGLKRNPRSLYLGRMFSGSPVIRLRFRRKVQTGFSAEFDLKTYDPEGVIFFAGGHQNSSWIVLAMHNGKLELQLKYGPVSRVTSSGPVVSDGQWHKISVEEQGRSLVIKIDREAVMKITVNGDLFTLRKGMHELNLTVGGVPFREAGLLSKMNPRLDGCLREWRWLTGEDSSIQETIRSNEKLQCFSTEDRGSYYPGNGLALFNLSYADSPVLSIQLHLRPASSLGLLLALVRLDSVPLSVSLSDYHPGKKLWQEHVLVAVGDTVVASLPAQLSDSVNVTITGGLVHLEVDGQAGQAEPDLNQNIGDLSSPVGTFLGGIPDIPLVSTPISAYYMGCMDVTINGQMLNLDEATHKHNDIRSHSCPLVGAHQ</sequence>
<evidence type="ECO:0000259" key="12">
    <source>
        <dbReference type="PROSITE" id="PS50026"/>
    </source>
</evidence>
<keyword evidence="6" id="KW-0106">Calcium</keyword>
<dbReference type="Gene3D" id="2.10.25.10">
    <property type="entry name" value="Laminin"/>
    <property type="match status" value="4"/>
</dbReference>
<name>A0A3B3S8K4_9TELE</name>
<evidence type="ECO:0000256" key="7">
    <source>
        <dbReference type="ARBA" id="ARBA00023157"/>
    </source>
</evidence>
<dbReference type="AlphaFoldDB" id="A0A3B3S8K4"/>
<dbReference type="PROSITE" id="PS00010">
    <property type="entry name" value="ASX_HYDROXYL"/>
    <property type="match status" value="2"/>
</dbReference>
<comment type="caution">
    <text evidence="9">Lacks conserved residue(s) required for the propagation of feature annotation.</text>
</comment>
<dbReference type="PROSITE" id="PS01186">
    <property type="entry name" value="EGF_2"/>
    <property type="match status" value="2"/>
</dbReference>
<dbReference type="Gene3D" id="2.60.120.200">
    <property type="match status" value="2"/>
</dbReference>
<dbReference type="SUPFAM" id="SSF57630">
    <property type="entry name" value="GLA-domain"/>
    <property type="match status" value="1"/>
</dbReference>
<dbReference type="PROSITE" id="PS00022">
    <property type="entry name" value="EGF_1"/>
    <property type="match status" value="1"/>
</dbReference>
<dbReference type="STRING" id="1676925.ENSPKIP00000027099"/>
<dbReference type="InterPro" id="IPR000742">
    <property type="entry name" value="EGF"/>
</dbReference>
<keyword evidence="3" id="KW-0964">Secreted</keyword>
<evidence type="ECO:0000259" key="11">
    <source>
        <dbReference type="PROSITE" id="PS50025"/>
    </source>
</evidence>
<evidence type="ECO:0000256" key="4">
    <source>
        <dbReference type="ARBA" id="ARBA00022536"/>
    </source>
</evidence>
<dbReference type="Pfam" id="PF00054">
    <property type="entry name" value="Laminin_G_1"/>
    <property type="match status" value="1"/>
</dbReference>
<evidence type="ECO:0000256" key="1">
    <source>
        <dbReference type="ARBA" id="ARBA00004613"/>
    </source>
</evidence>
<dbReference type="PROSITE" id="PS50998">
    <property type="entry name" value="GLA_2"/>
    <property type="match status" value="1"/>
</dbReference>
<dbReference type="PROSITE" id="PS50025">
    <property type="entry name" value="LAM_G_DOMAIN"/>
    <property type="match status" value="1"/>
</dbReference>
<accession>A0A3B3S8K4</accession>
<feature type="domain" description="EGF-like" evidence="12">
    <location>
        <begin position="115"/>
        <end position="153"/>
    </location>
</feature>
<dbReference type="InterPro" id="IPR017857">
    <property type="entry name" value="Coagulation_fac-like_Gla_dom"/>
</dbReference>
<dbReference type="InterPro" id="IPR000152">
    <property type="entry name" value="EGF-type_Asp/Asn_hydroxyl_site"/>
</dbReference>
<dbReference type="InterPro" id="IPR018097">
    <property type="entry name" value="EGF_Ca-bd_CS"/>
</dbReference>
<dbReference type="GeneTree" id="ENSGT00940000154035"/>
<keyword evidence="2" id="KW-0301">Gamma-carboxyglutamic acid</keyword>
<dbReference type="FunFam" id="2.60.120.200:FF:000077">
    <property type="entry name" value="vitamin K-dependent protein S"/>
    <property type="match status" value="1"/>
</dbReference>
<dbReference type="FunFam" id="2.10.25.10:FF:000240">
    <property type="entry name" value="Vitamin K-dependent protein S"/>
    <property type="match status" value="1"/>
</dbReference>
<dbReference type="InterPro" id="IPR001881">
    <property type="entry name" value="EGF-like_Ca-bd_dom"/>
</dbReference>
<dbReference type="PANTHER" id="PTHR24040:SF14">
    <property type="entry name" value="GROWTH ARREST-SPECIFIC PROTEIN 6"/>
    <property type="match status" value="1"/>
</dbReference>
<organism evidence="14 15">
    <name type="scientific">Paramormyrops kingsleyae</name>
    <dbReference type="NCBI Taxonomy" id="1676925"/>
    <lineage>
        <taxon>Eukaryota</taxon>
        <taxon>Metazoa</taxon>
        <taxon>Chordata</taxon>
        <taxon>Craniata</taxon>
        <taxon>Vertebrata</taxon>
        <taxon>Euteleostomi</taxon>
        <taxon>Actinopterygii</taxon>
        <taxon>Neopterygii</taxon>
        <taxon>Teleostei</taxon>
        <taxon>Osteoglossocephala</taxon>
        <taxon>Osteoglossomorpha</taxon>
        <taxon>Osteoglossiformes</taxon>
        <taxon>Mormyridae</taxon>
        <taxon>Paramormyrops</taxon>
    </lineage>
</organism>
<keyword evidence="5" id="KW-0677">Repeat</keyword>
<dbReference type="Pfam" id="PF00594">
    <property type="entry name" value="Gla"/>
    <property type="match status" value="1"/>
</dbReference>
<keyword evidence="7 9" id="KW-1015">Disulfide bond</keyword>
<dbReference type="Ensembl" id="ENSPKIT00000007864.1">
    <property type="protein sequence ID" value="ENSPKIP00000027099.1"/>
    <property type="gene ID" value="ENSPKIG00000009307.1"/>
</dbReference>
<dbReference type="CDD" id="cd00110">
    <property type="entry name" value="LamG"/>
    <property type="match status" value="2"/>
</dbReference>
<keyword evidence="8" id="KW-0325">Glycoprotein</keyword>
<evidence type="ECO:0000256" key="10">
    <source>
        <dbReference type="SAM" id="SignalP"/>
    </source>
</evidence>
<keyword evidence="10" id="KW-0732">Signal</keyword>
<dbReference type="SMART" id="SM00181">
    <property type="entry name" value="EGF"/>
    <property type="match status" value="4"/>
</dbReference>
<dbReference type="InterPro" id="IPR013320">
    <property type="entry name" value="ConA-like_dom_sf"/>
</dbReference>
<reference evidence="14" key="1">
    <citation type="submission" date="2025-08" db="UniProtKB">
        <authorList>
            <consortium name="Ensembl"/>
        </authorList>
    </citation>
    <scope>IDENTIFICATION</scope>
</reference>
<dbReference type="InterPro" id="IPR049883">
    <property type="entry name" value="NOTCH1_EGF-like"/>
</dbReference>
<feature type="chain" id="PRO_5017219839" evidence="10">
    <location>
        <begin position="31"/>
        <end position="654"/>
    </location>
</feature>
<evidence type="ECO:0000259" key="13">
    <source>
        <dbReference type="PROSITE" id="PS50998"/>
    </source>
</evidence>
<keyword evidence="4 9" id="KW-0245">EGF-like domain</keyword>
<dbReference type="FunFam" id="2.10.25.10:FF:000119">
    <property type="entry name" value="vitamin K-dependent protein S"/>
    <property type="match status" value="1"/>
</dbReference>
<proteinExistence type="predicted"/>
<dbReference type="FunFam" id="4.10.740.10:FF:000001">
    <property type="entry name" value="vitamin K-dependent protein S"/>
    <property type="match status" value="1"/>
</dbReference>
<feature type="domain" description="Laminin G" evidence="11">
    <location>
        <begin position="297"/>
        <end position="469"/>
    </location>
</feature>
<dbReference type="Pfam" id="PF07645">
    <property type="entry name" value="EGF_CA"/>
    <property type="match status" value="3"/>
</dbReference>
<dbReference type="InterPro" id="IPR035972">
    <property type="entry name" value="GLA-like_dom_SF"/>
</dbReference>
<evidence type="ECO:0000313" key="14">
    <source>
        <dbReference type="Ensembl" id="ENSPKIP00000027099.1"/>
    </source>
</evidence>
<dbReference type="SMART" id="SM00069">
    <property type="entry name" value="GLA"/>
    <property type="match status" value="1"/>
</dbReference>
<evidence type="ECO:0000313" key="15">
    <source>
        <dbReference type="Proteomes" id="UP000261540"/>
    </source>
</evidence>
<dbReference type="SUPFAM" id="SSF57196">
    <property type="entry name" value="EGF/Laminin"/>
    <property type="match status" value="1"/>
</dbReference>
<dbReference type="GO" id="GO:0005509">
    <property type="term" value="F:calcium ion binding"/>
    <property type="evidence" value="ECO:0007669"/>
    <property type="project" value="InterPro"/>
</dbReference>
<dbReference type="PROSITE" id="PS00011">
    <property type="entry name" value="GLA_1"/>
    <property type="match status" value="1"/>
</dbReference>
<dbReference type="GO" id="GO:0005576">
    <property type="term" value="C:extracellular region"/>
    <property type="evidence" value="ECO:0007669"/>
    <property type="project" value="UniProtKB-SubCell"/>
</dbReference>
<evidence type="ECO:0000256" key="9">
    <source>
        <dbReference type="PROSITE-ProRule" id="PRU00076"/>
    </source>
</evidence>
<dbReference type="Proteomes" id="UP000261540">
    <property type="component" value="Unplaced"/>
</dbReference>
<feature type="disulfide bond" evidence="9">
    <location>
        <begin position="143"/>
        <end position="152"/>
    </location>
</feature>
<dbReference type="PROSITE" id="PS01187">
    <property type="entry name" value="EGF_CA"/>
    <property type="match status" value="2"/>
</dbReference>
<dbReference type="InterPro" id="IPR009030">
    <property type="entry name" value="Growth_fac_rcpt_cys_sf"/>
</dbReference>
<dbReference type="InterPro" id="IPR001791">
    <property type="entry name" value="Laminin_G"/>
</dbReference>
<feature type="signal peptide" evidence="10">
    <location>
        <begin position="1"/>
        <end position="30"/>
    </location>
</feature>
<evidence type="ECO:0000256" key="2">
    <source>
        <dbReference type="ARBA" id="ARBA00022479"/>
    </source>
</evidence>
<feature type="disulfide bond" evidence="9">
    <location>
        <begin position="124"/>
        <end position="141"/>
    </location>
</feature>
<evidence type="ECO:0000256" key="8">
    <source>
        <dbReference type="ARBA" id="ARBA00023180"/>
    </source>
</evidence>
<evidence type="ECO:0000256" key="5">
    <source>
        <dbReference type="ARBA" id="ARBA00022737"/>
    </source>
</evidence>
<dbReference type="PRINTS" id="PR00001">
    <property type="entry name" value="GLABLOOD"/>
</dbReference>
<dbReference type="Gene3D" id="4.10.740.10">
    <property type="entry name" value="Coagulation Factor IX"/>
    <property type="match status" value="1"/>
</dbReference>
<dbReference type="SUPFAM" id="SSF49899">
    <property type="entry name" value="Concanavalin A-like lectins/glucanases"/>
    <property type="match status" value="2"/>
</dbReference>
<feature type="domain" description="Gla" evidence="13">
    <location>
        <begin position="47"/>
        <end position="93"/>
    </location>
</feature>
<dbReference type="InterPro" id="IPR051145">
    <property type="entry name" value="GAS-SHBG-PROS"/>
</dbReference>
<dbReference type="PROSITE" id="PS50026">
    <property type="entry name" value="EGF_3"/>
    <property type="match status" value="1"/>
</dbReference>
<dbReference type="CDD" id="cd00054">
    <property type="entry name" value="EGF_CA"/>
    <property type="match status" value="4"/>
</dbReference>
<dbReference type="InterPro" id="IPR000294">
    <property type="entry name" value="GLA_domain"/>
</dbReference>
<dbReference type="SUPFAM" id="SSF57184">
    <property type="entry name" value="Growth factor receptor domain"/>
    <property type="match status" value="1"/>
</dbReference>
<comment type="subcellular location">
    <subcellularLocation>
        <location evidence="1">Secreted</location>
    </subcellularLocation>
</comment>
<dbReference type="PANTHER" id="PTHR24040">
    <property type="entry name" value="LAMININ G-LIKE DOMAIN-CONTAINING PROTEIN"/>
    <property type="match status" value="1"/>
</dbReference>